<dbReference type="Pfam" id="PF04978">
    <property type="entry name" value="MST"/>
    <property type="match status" value="1"/>
</dbReference>
<dbReference type="Proteomes" id="UP000006461">
    <property type="component" value="Chromosome"/>
</dbReference>
<dbReference type="HOGENOM" id="CLU_097062_2_1_11"/>
<dbReference type="SUPFAM" id="SSF109854">
    <property type="entry name" value="DinB/YfiT-like putative metalloenzymes"/>
    <property type="match status" value="1"/>
</dbReference>
<keyword evidence="2" id="KW-1185">Reference proteome</keyword>
<evidence type="ECO:0008006" key="3">
    <source>
        <dbReference type="Google" id="ProtNLM"/>
    </source>
</evidence>
<gene>
    <name evidence="1" type="ordered locus">MODMU_3854</name>
</gene>
<evidence type="ECO:0000313" key="2">
    <source>
        <dbReference type="Proteomes" id="UP000006461"/>
    </source>
</evidence>
<protein>
    <recommendedName>
        <fullName evidence="3">DinB family protein</fullName>
    </recommendedName>
</protein>
<dbReference type="STRING" id="477641.MODMU_3854"/>
<organism evidence="1 2">
    <name type="scientific">Modestobacter italicus (strain DSM 44449 / CECT 9708 / BC 501)</name>
    <dbReference type="NCBI Taxonomy" id="2732864"/>
    <lineage>
        <taxon>Bacteria</taxon>
        <taxon>Bacillati</taxon>
        <taxon>Actinomycetota</taxon>
        <taxon>Actinomycetes</taxon>
        <taxon>Geodermatophilales</taxon>
        <taxon>Geodermatophilaceae</taxon>
        <taxon>Modestobacter</taxon>
    </lineage>
</organism>
<dbReference type="AlphaFoldDB" id="I4F0U5"/>
<dbReference type="eggNOG" id="COG2318">
    <property type="taxonomic scope" value="Bacteria"/>
</dbReference>
<dbReference type="InterPro" id="IPR007061">
    <property type="entry name" value="MST-like"/>
</dbReference>
<dbReference type="KEGG" id="mmar:MODMU_3854"/>
<dbReference type="InterPro" id="IPR034660">
    <property type="entry name" value="DinB/YfiT-like"/>
</dbReference>
<name>I4F0U5_MODI5</name>
<evidence type="ECO:0000313" key="1">
    <source>
        <dbReference type="EMBL" id="CCH89258.1"/>
    </source>
</evidence>
<proteinExistence type="predicted"/>
<reference evidence="1 2" key="1">
    <citation type="journal article" date="2012" name="J. Bacteriol.">
        <title>Genome Sequence of Radiation-Resistant Modestobacter marinus Strain BC501, a Representative Actinobacterium That Thrives on Calcareous Stone Surfaces.</title>
        <authorList>
            <person name="Normand P."/>
            <person name="Gury J."/>
            <person name="Pujic P."/>
            <person name="Chouaia B."/>
            <person name="Crotti E."/>
            <person name="Brusetti L."/>
            <person name="Daffonchio D."/>
            <person name="Vacherie B."/>
            <person name="Barbe V."/>
            <person name="Medigue C."/>
            <person name="Calteau A."/>
            <person name="Ghodhbane-Gtari F."/>
            <person name="Essoussi I."/>
            <person name="Nouioui I."/>
            <person name="Abbassi-Ghozzi I."/>
            <person name="Gtari M."/>
        </authorList>
    </citation>
    <scope>NUCLEOTIDE SEQUENCE [LARGE SCALE GENOMIC DNA]</scope>
    <source>
        <strain evidence="2">BC 501</strain>
    </source>
</reference>
<dbReference type="OMA" id="LAQHCGH"/>
<dbReference type="Gene3D" id="1.20.120.450">
    <property type="entry name" value="dinb family like domain"/>
    <property type="match status" value="1"/>
</dbReference>
<dbReference type="PATRIC" id="fig|477641.3.peg.3608"/>
<accession>I4F0U5</accession>
<dbReference type="EMBL" id="FO203431">
    <property type="protein sequence ID" value="CCH89258.1"/>
    <property type="molecule type" value="Genomic_DNA"/>
</dbReference>
<dbReference type="OrthoDB" id="4548523at2"/>
<sequence>MTHPAVRSDTAVVVDVRAQLDAALDHYRAILHDCLDGLSEEEARRSLVPSRTTLLGLVKHVTYVETFYLQHRVTGQPLSELGVASTPDRSFVLTQEDTIASVRQAHTTACRHSRDAAADLAFGGTVHGRDEQSVVSVYLRLLHDLVHHCGHADILREQVLAAR</sequence>